<comment type="similarity">
    <text evidence="1">Belongs to the peptidase C1 family.</text>
</comment>
<feature type="chain" id="PRO_5030641428" description="Peptidase C1A papain C-terminal domain-containing protein" evidence="3">
    <location>
        <begin position="16"/>
        <end position="310"/>
    </location>
</feature>
<dbReference type="AlphaFoldDB" id="A0A7S0DLI1"/>
<dbReference type="InterPro" id="IPR013128">
    <property type="entry name" value="Peptidase_C1A"/>
</dbReference>
<dbReference type="SUPFAM" id="SSF54001">
    <property type="entry name" value="Cysteine proteinases"/>
    <property type="match status" value="1"/>
</dbReference>
<keyword evidence="2" id="KW-0865">Zymogen</keyword>
<dbReference type="SMART" id="SM00645">
    <property type="entry name" value="Pept_C1"/>
    <property type="match status" value="1"/>
</dbReference>
<name>A0A7S0DLI1_9EUKA</name>
<dbReference type="InterPro" id="IPR025661">
    <property type="entry name" value="Pept_asp_AS"/>
</dbReference>
<dbReference type="Pfam" id="PF00112">
    <property type="entry name" value="Peptidase_C1"/>
    <property type="match status" value="1"/>
</dbReference>
<feature type="domain" description="Peptidase C1A papain C-terminal" evidence="4">
    <location>
        <begin position="52"/>
        <end position="303"/>
    </location>
</feature>
<evidence type="ECO:0000256" key="2">
    <source>
        <dbReference type="ARBA" id="ARBA00023145"/>
    </source>
</evidence>
<dbReference type="Gene3D" id="3.90.70.10">
    <property type="entry name" value="Cysteine proteinases"/>
    <property type="match status" value="1"/>
</dbReference>
<dbReference type="GO" id="GO:0006508">
    <property type="term" value="P:proteolysis"/>
    <property type="evidence" value="ECO:0007669"/>
    <property type="project" value="InterPro"/>
</dbReference>
<evidence type="ECO:0000313" key="5">
    <source>
        <dbReference type="EMBL" id="CAD8458696.1"/>
    </source>
</evidence>
<reference evidence="5" key="1">
    <citation type="submission" date="2021-01" db="EMBL/GenBank/DDBJ databases">
        <authorList>
            <person name="Corre E."/>
            <person name="Pelletier E."/>
            <person name="Niang G."/>
            <person name="Scheremetjew M."/>
            <person name="Finn R."/>
            <person name="Kale V."/>
            <person name="Holt S."/>
            <person name="Cochrane G."/>
            <person name="Meng A."/>
            <person name="Brown T."/>
            <person name="Cohen L."/>
        </authorList>
    </citation>
    <scope>NUCLEOTIDE SEQUENCE</scope>
    <source>
        <strain evidence="5">CCMP2058</strain>
    </source>
</reference>
<organism evidence="5">
    <name type="scientific">Amorphochlora amoebiformis</name>
    <dbReference type="NCBI Taxonomy" id="1561963"/>
    <lineage>
        <taxon>Eukaryota</taxon>
        <taxon>Sar</taxon>
        <taxon>Rhizaria</taxon>
        <taxon>Cercozoa</taxon>
        <taxon>Chlorarachniophyceae</taxon>
        <taxon>Amorphochlora</taxon>
    </lineage>
</organism>
<gene>
    <name evidence="5" type="ORF">LAMO00422_LOCUS17647</name>
</gene>
<dbReference type="GO" id="GO:0008234">
    <property type="term" value="F:cysteine-type peptidase activity"/>
    <property type="evidence" value="ECO:0007669"/>
    <property type="project" value="InterPro"/>
</dbReference>
<dbReference type="EMBL" id="HBEM01025971">
    <property type="protein sequence ID" value="CAD8458696.1"/>
    <property type="molecule type" value="Transcribed_RNA"/>
</dbReference>
<evidence type="ECO:0000256" key="1">
    <source>
        <dbReference type="ARBA" id="ARBA00008455"/>
    </source>
</evidence>
<accession>A0A7S0DLI1</accession>
<keyword evidence="3" id="KW-0732">Signal</keyword>
<dbReference type="PRINTS" id="PR00705">
    <property type="entry name" value="PAPAIN"/>
</dbReference>
<feature type="signal peptide" evidence="3">
    <location>
        <begin position="1"/>
        <end position="15"/>
    </location>
</feature>
<dbReference type="PANTHER" id="PTHR12411">
    <property type="entry name" value="CYSTEINE PROTEASE FAMILY C1-RELATED"/>
    <property type="match status" value="1"/>
</dbReference>
<evidence type="ECO:0000256" key="3">
    <source>
        <dbReference type="SAM" id="SignalP"/>
    </source>
</evidence>
<sequence length="310" mass="34082">MMLVLLLGLATFTSAKSVERVNEVNRNLSMWDEMRKDMHLITEPPSENATGLPASFTWGNVKGTNYLTSMRNQHIPVYCGSCWAHGSTSALSDRWNILQGVGKLPQRLLSVQNVLSCGNDATSCGTCNGGDDGPVYAYAKRDGIPAESCSNYMAVNTDCDSRWPITSSNKPGCYTCSPFSGCTEIKKYRRLFVSEYGDCSGYGKMKNEIYKRGPISCGIAATTKMDQYAGGIFSQPGATGINHIISVVGWGFDENTKDEYWIVRNSWGEPWGEDGYMRIVTSKNTGPAGTANNEIEEECAFGVPERFDYE</sequence>
<proteinExistence type="inferred from homology"/>
<evidence type="ECO:0000259" key="4">
    <source>
        <dbReference type="SMART" id="SM00645"/>
    </source>
</evidence>
<protein>
    <recommendedName>
        <fullName evidence="4">Peptidase C1A papain C-terminal domain-containing protein</fullName>
    </recommendedName>
</protein>
<dbReference type="InterPro" id="IPR000668">
    <property type="entry name" value="Peptidase_C1A_C"/>
</dbReference>
<dbReference type="PROSITE" id="PS00640">
    <property type="entry name" value="THIOL_PROTEASE_ASN"/>
    <property type="match status" value="1"/>
</dbReference>
<dbReference type="InterPro" id="IPR038765">
    <property type="entry name" value="Papain-like_cys_pep_sf"/>
</dbReference>